<evidence type="ECO:0000259" key="1">
    <source>
        <dbReference type="Pfam" id="PF26136"/>
    </source>
</evidence>
<accession>A0ABT2JCG6</accession>
<dbReference type="Proteomes" id="UP001156441">
    <property type="component" value="Unassembled WGS sequence"/>
</dbReference>
<dbReference type="EMBL" id="JAFFZE010000015">
    <property type="protein sequence ID" value="MCT2585466.1"/>
    <property type="molecule type" value="Genomic_DNA"/>
</dbReference>
<keyword evidence="3" id="KW-1185">Reference proteome</keyword>
<feature type="domain" description="SCO6045-like C-terminal" evidence="1">
    <location>
        <begin position="8"/>
        <end position="94"/>
    </location>
</feature>
<sequence>MTARDELAARQAELVRALLAGGPVPPGFDPDRIRVEAAALHAKRRAVAERLRPDLADDLGEDFGTLFDTWAATRPRRAGVSFRADLADFASWLSSRGRRRPALRRRG</sequence>
<organism evidence="2 3">
    <name type="scientific">Actinophytocola gossypii</name>
    <dbReference type="NCBI Taxonomy" id="2812003"/>
    <lineage>
        <taxon>Bacteria</taxon>
        <taxon>Bacillati</taxon>
        <taxon>Actinomycetota</taxon>
        <taxon>Actinomycetes</taxon>
        <taxon>Pseudonocardiales</taxon>
        <taxon>Pseudonocardiaceae</taxon>
    </lineage>
</organism>
<comment type="caution">
    <text evidence="2">The sequence shown here is derived from an EMBL/GenBank/DDBJ whole genome shotgun (WGS) entry which is preliminary data.</text>
</comment>
<dbReference type="RefSeq" id="WP_260193051.1">
    <property type="nucleotide sequence ID" value="NZ_JAFFZE010000015.1"/>
</dbReference>
<dbReference type="Pfam" id="PF26136">
    <property type="entry name" value="SCO6045_C"/>
    <property type="match status" value="1"/>
</dbReference>
<name>A0ABT2JCG6_9PSEU</name>
<gene>
    <name evidence="2" type="ORF">JT362_20295</name>
</gene>
<evidence type="ECO:0000313" key="2">
    <source>
        <dbReference type="EMBL" id="MCT2585466.1"/>
    </source>
</evidence>
<proteinExistence type="predicted"/>
<evidence type="ECO:0000313" key="3">
    <source>
        <dbReference type="Proteomes" id="UP001156441"/>
    </source>
</evidence>
<reference evidence="2 3" key="1">
    <citation type="submission" date="2021-02" db="EMBL/GenBank/DDBJ databases">
        <title>Actinophytocola xerophila sp. nov., isolated from soil of cotton cropping field.</title>
        <authorList>
            <person name="Huang R."/>
            <person name="Chen X."/>
            <person name="Ge X."/>
            <person name="Liu W."/>
        </authorList>
    </citation>
    <scope>NUCLEOTIDE SEQUENCE [LARGE SCALE GENOMIC DNA]</scope>
    <source>
        <strain evidence="2 3">S1-96</strain>
    </source>
</reference>
<protein>
    <recommendedName>
        <fullName evidence="1">SCO6045-like C-terminal domain-containing protein</fullName>
    </recommendedName>
</protein>
<dbReference type="InterPro" id="IPR058711">
    <property type="entry name" value="SCO6045-like_C"/>
</dbReference>